<dbReference type="AlphaFoldDB" id="A0A135I117"/>
<dbReference type="Pfam" id="PF04248">
    <property type="entry name" value="NTP_transf_9"/>
    <property type="match status" value="1"/>
</dbReference>
<sequence length="121" mass="13794">MEGRKMTDPQTTDRMTIRAHQGPVTVRFLDVVVASTERARELYEPGHDPVLYIPFEDVYFVYMQKTDKRTECPRKGIASYWRIVGQGQAAENAVWTYDDPNPAVASLKGHAAFDPKQVSFE</sequence>
<dbReference type="PANTHER" id="PTHR34310:SF8">
    <property type="entry name" value="CONSERVED PROTEIN"/>
    <property type="match status" value="1"/>
</dbReference>
<organism evidence="2 3">
    <name type="scientific">Paramesorhizobium deserti</name>
    <dbReference type="NCBI Taxonomy" id="1494590"/>
    <lineage>
        <taxon>Bacteria</taxon>
        <taxon>Pseudomonadati</taxon>
        <taxon>Pseudomonadota</taxon>
        <taxon>Alphaproteobacteria</taxon>
        <taxon>Hyphomicrobiales</taxon>
        <taxon>Phyllobacteriaceae</taxon>
        <taxon>Paramesorhizobium</taxon>
    </lineage>
</organism>
<evidence type="ECO:0000259" key="1">
    <source>
        <dbReference type="Pfam" id="PF04248"/>
    </source>
</evidence>
<dbReference type="STRING" id="1494590.ATN84_05260"/>
<evidence type="ECO:0000313" key="2">
    <source>
        <dbReference type="EMBL" id="KXF79141.1"/>
    </source>
</evidence>
<dbReference type="EMBL" id="LNTU01000001">
    <property type="protein sequence ID" value="KXF79141.1"/>
    <property type="molecule type" value="Genomic_DNA"/>
</dbReference>
<accession>A0A135I117</accession>
<keyword evidence="3" id="KW-1185">Reference proteome</keyword>
<dbReference type="InterPro" id="IPR038694">
    <property type="entry name" value="DUF427_sf"/>
</dbReference>
<dbReference type="Proteomes" id="UP000070107">
    <property type="component" value="Unassembled WGS sequence"/>
</dbReference>
<proteinExistence type="predicted"/>
<feature type="domain" description="DUF427" evidence="1">
    <location>
        <begin position="24"/>
        <end position="115"/>
    </location>
</feature>
<comment type="caution">
    <text evidence="2">The sequence shown here is derived from an EMBL/GenBank/DDBJ whole genome shotgun (WGS) entry which is preliminary data.</text>
</comment>
<reference evidence="2 3" key="1">
    <citation type="submission" date="2015-11" db="EMBL/GenBank/DDBJ databases">
        <title>Draft genome sequence of Paramesorhizobium deserti A-3-E, a strain highly resistant to diverse beta-lactam antibiotics.</title>
        <authorList>
            <person name="Lv R."/>
            <person name="Yang X."/>
            <person name="Fang N."/>
            <person name="Guo J."/>
            <person name="Luo X."/>
            <person name="Peng F."/>
            <person name="Yang R."/>
            <person name="Cui Y."/>
            <person name="Fang C."/>
            <person name="Song Y."/>
        </authorList>
    </citation>
    <scope>NUCLEOTIDE SEQUENCE [LARGE SCALE GENOMIC DNA]</scope>
    <source>
        <strain evidence="2 3">A-3-E</strain>
    </source>
</reference>
<dbReference type="Gene3D" id="2.170.150.40">
    <property type="entry name" value="Domain of unknown function (DUF427)"/>
    <property type="match status" value="1"/>
</dbReference>
<dbReference type="InterPro" id="IPR007361">
    <property type="entry name" value="DUF427"/>
</dbReference>
<protein>
    <recommendedName>
        <fullName evidence="1">DUF427 domain-containing protein</fullName>
    </recommendedName>
</protein>
<gene>
    <name evidence="2" type="ORF">ATN84_05260</name>
</gene>
<dbReference type="PANTHER" id="PTHR34310">
    <property type="entry name" value="DUF427 DOMAIN PROTEIN (AFU_ORTHOLOGUE AFUA_3G02220)"/>
    <property type="match status" value="1"/>
</dbReference>
<name>A0A135I117_9HYPH</name>
<evidence type="ECO:0000313" key="3">
    <source>
        <dbReference type="Proteomes" id="UP000070107"/>
    </source>
</evidence>